<evidence type="ECO:0000313" key="3">
    <source>
        <dbReference type="Proteomes" id="UP000661691"/>
    </source>
</evidence>
<evidence type="ECO:0000313" key="2">
    <source>
        <dbReference type="EMBL" id="MBD1370742.1"/>
    </source>
</evidence>
<protein>
    <submittedName>
        <fullName evidence="2">Uncharacterized protein</fullName>
    </submittedName>
</protein>
<dbReference type="EMBL" id="JACXAH010000001">
    <property type="protein sequence ID" value="MBD1370742.1"/>
    <property type="molecule type" value="Genomic_DNA"/>
</dbReference>
<feature type="transmembrane region" description="Helical" evidence="1">
    <location>
        <begin position="6"/>
        <end position="25"/>
    </location>
</feature>
<accession>A0A926RT15</accession>
<sequence>MSSSLGVSVVITVIAVALFGVSIGLKTPVPWASIIKCIAFPYMAAFPILCIQLWLSMILKNQAFLITIGIAGAFIGGSLSNTKFAIADWLPWIYPYRAFDLRITQSFIETWAFTGIWVGLILLIIGALHFSSKEVVE</sequence>
<name>A0A926RT15_9BACL</name>
<dbReference type="AlphaFoldDB" id="A0A926RT15"/>
<evidence type="ECO:0000256" key="1">
    <source>
        <dbReference type="SAM" id="Phobius"/>
    </source>
</evidence>
<keyword evidence="1" id="KW-0812">Transmembrane</keyword>
<keyword evidence="1" id="KW-0472">Membrane</keyword>
<dbReference type="RefSeq" id="WP_191141271.1">
    <property type="nucleotide sequence ID" value="NZ_JACXAH010000001.1"/>
</dbReference>
<reference evidence="2" key="1">
    <citation type="submission" date="2020-09" db="EMBL/GenBank/DDBJ databases">
        <title>A novel bacterium of genus Hazenella, isolated from South China Sea.</title>
        <authorList>
            <person name="Huang H."/>
            <person name="Mo K."/>
            <person name="Hu Y."/>
        </authorList>
    </citation>
    <scope>NUCLEOTIDE SEQUENCE</scope>
    <source>
        <strain evidence="2">IB182357</strain>
    </source>
</reference>
<keyword evidence="3" id="KW-1185">Reference proteome</keyword>
<organism evidence="2 3">
    <name type="scientific">Polycladospora coralii</name>
    <dbReference type="NCBI Taxonomy" id="2771432"/>
    <lineage>
        <taxon>Bacteria</taxon>
        <taxon>Bacillati</taxon>
        <taxon>Bacillota</taxon>
        <taxon>Bacilli</taxon>
        <taxon>Bacillales</taxon>
        <taxon>Thermoactinomycetaceae</taxon>
        <taxon>Polycladospora</taxon>
    </lineage>
</organism>
<dbReference type="Proteomes" id="UP000661691">
    <property type="component" value="Unassembled WGS sequence"/>
</dbReference>
<proteinExistence type="predicted"/>
<gene>
    <name evidence="2" type="ORF">IC620_00005</name>
</gene>
<comment type="caution">
    <text evidence="2">The sequence shown here is derived from an EMBL/GenBank/DDBJ whole genome shotgun (WGS) entry which is preliminary data.</text>
</comment>
<feature type="transmembrane region" description="Helical" evidence="1">
    <location>
        <begin position="107"/>
        <end position="130"/>
    </location>
</feature>
<feature type="transmembrane region" description="Helical" evidence="1">
    <location>
        <begin position="37"/>
        <end position="57"/>
    </location>
</feature>
<feature type="transmembrane region" description="Helical" evidence="1">
    <location>
        <begin position="63"/>
        <end position="86"/>
    </location>
</feature>
<keyword evidence="1" id="KW-1133">Transmembrane helix</keyword>